<dbReference type="EMBL" id="JAAALK010000081">
    <property type="protein sequence ID" value="KAG8089768.1"/>
    <property type="molecule type" value="Genomic_DNA"/>
</dbReference>
<gene>
    <name evidence="2" type="ORF">GUJ93_ZPchr0011g27297</name>
</gene>
<comment type="caution">
    <text evidence="2">The sequence shown here is derived from an EMBL/GenBank/DDBJ whole genome shotgun (WGS) entry which is preliminary data.</text>
</comment>
<dbReference type="Proteomes" id="UP000729402">
    <property type="component" value="Unassembled WGS sequence"/>
</dbReference>
<feature type="compositionally biased region" description="Polar residues" evidence="1">
    <location>
        <begin position="63"/>
        <end position="81"/>
    </location>
</feature>
<evidence type="ECO:0000313" key="3">
    <source>
        <dbReference type="Proteomes" id="UP000729402"/>
    </source>
</evidence>
<reference evidence="2" key="2">
    <citation type="submission" date="2021-02" db="EMBL/GenBank/DDBJ databases">
        <authorList>
            <person name="Kimball J.A."/>
            <person name="Haas M.W."/>
            <person name="Macchietto M."/>
            <person name="Kono T."/>
            <person name="Duquette J."/>
            <person name="Shao M."/>
        </authorList>
    </citation>
    <scope>NUCLEOTIDE SEQUENCE</scope>
    <source>
        <tissue evidence="2">Fresh leaf tissue</tissue>
    </source>
</reference>
<organism evidence="2 3">
    <name type="scientific">Zizania palustris</name>
    <name type="common">Northern wild rice</name>
    <dbReference type="NCBI Taxonomy" id="103762"/>
    <lineage>
        <taxon>Eukaryota</taxon>
        <taxon>Viridiplantae</taxon>
        <taxon>Streptophyta</taxon>
        <taxon>Embryophyta</taxon>
        <taxon>Tracheophyta</taxon>
        <taxon>Spermatophyta</taxon>
        <taxon>Magnoliopsida</taxon>
        <taxon>Liliopsida</taxon>
        <taxon>Poales</taxon>
        <taxon>Poaceae</taxon>
        <taxon>BOP clade</taxon>
        <taxon>Oryzoideae</taxon>
        <taxon>Oryzeae</taxon>
        <taxon>Zizaniinae</taxon>
        <taxon>Zizania</taxon>
    </lineage>
</organism>
<feature type="region of interest" description="Disordered" evidence="1">
    <location>
        <begin position="57"/>
        <end position="95"/>
    </location>
</feature>
<keyword evidence="3" id="KW-1185">Reference proteome</keyword>
<accession>A0A8J5WEG6</accession>
<proteinExistence type="predicted"/>
<reference evidence="2" key="1">
    <citation type="journal article" date="2021" name="bioRxiv">
        <title>Whole Genome Assembly and Annotation of Northern Wild Rice, Zizania palustris L., Supports a Whole Genome Duplication in the Zizania Genus.</title>
        <authorList>
            <person name="Haas M."/>
            <person name="Kono T."/>
            <person name="Macchietto M."/>
            <person name="Millas R."/>
            <person name="McGilp L."/>
            <person name="Shao M."/>
            <person name="Duquette J."/>
            <person name="Hirsch C.N."/>
            <person name="Kimball J."/>
        </authorList>
    </citation>
    <scope>NUCLEOTIDE SEQUENCE</scope>
    <source>
        <tissue evidence="2">Fresh leaf tissue</tissue>
    </source>
</reference>
<name>A0A8J5WEG6_ZIZPA</name>
<protein>
    <submittedName>
        <fullName evidence="2">Uncharacterized protein</fullName>
    </submittedName>
</protein>
<dbReference type="AlphaFoldDB" id="A0A8J5WEG6"/>
<evidence type="ECO:0000313" key="2">
    <source>
        <dbReference type="EMBL" id="KAG8089768.1"/>
    </source>
</evidence>
<evidence type="ECO:0000256" key="1">
    <source>
        <dbReference type="SAM" id="MobiDB-lite"/>
    </source>
</evidence>
<sequence length="95" mass="10439">MKGLFNSKLRTPADVLRQTRELLVFLSPTLRQFCFLAKFLPHCPHALAALCAPADQQEALKQPSRSTPTGTTTVQKHSSSPLPVVEAPPLERFSA</sequence>